<dbReference type="KEGG" id="tcu:Tcur_0817"/>
<dbReference type="InterPro" id="IPR036412">
    <property type="entry name" value="HAD-like_sf"/>
</dbReference>
<dbReference type="SFLD" id="SFLDS00003">
    <property type="entry name" value="Haloacid_Dehalogenase"/>
    <property type="match status" value="1"/>
</dbReference>
<dbReference type="GO" id="GO:0006281">
    <property type="term" value="P:DNA repair"/>
    <property type="evidence" value="ECO:0007669"/>
    <property type="project" value="TreeGrafter"/>
</dbReference>
<dbReference type="Gene3D" id="3.40.50.1000">
    <property type="entry name" value="HAD superfamily/HAD-like"/>
    <property type="match status" value="1"/>
</dbReference>
<dbReference type="STRING" id="471852.Tcur_0817"/>
<dbReference type="SUPFAM" id="SSF56784">
    <property type="entry name" value="HAD-like"/>
    <property type="match status" value="1"/>
</dbReference>
<dbReference type="Proteomes" id="UP000001918">
    <property type="component" value="Chromosome"/>
</dbReference>
<keyword evidence="2" id="KW-1185">Reference proteome</keyword>
<dbReference type="InterPro" id="IPR023198">
    <property type="entry name" value="PGP-like_dom2"/>
</dbReference>
<dbReference type="HOGENOM" id="CLU_045011_22_0_11"/>
<dbReference type="eggNOG" id="COG0546">
    <property type="taxonomic scope" value="Bacteria"/>
</dbReference>
<reference evidence="1 2" key="1">
    <citation type="journal article" date="2011" name="Stand. Genomic Sci.">
        <title>Complete genome sequence of Thermomonospora curvata type strain (B9).</title>
        <authorList>
            <person name="Chertkov O."/>
            <person name="Sikorski J."/>
            <person name="Nolan M."/>
            <person name="Lapidus A."/>
            <person name="Lucas S."/>
            <person name="Del Rio T.G."/>
            <person name="Tice H."/>
            <person name="Cheng J.F."/>
            <person name="Goodwin L."/>
            <person name="Pitluck S."/>
            <person name="Liolios K."/>
            <person name="Ivanova N."/>
            <person name="Mavromatis K."/>
            <person name="Mikhailova N."/>
            <person name="Ovchinnikova G."/>
            <person name="Pati A."/>
            <person name="Chen A."/>
            <person name="Palaniappan K."/>
            <person name="Djao O.D."/>
            <person name="Land M."/>
            <person name="Hauser L."/>
            <person name="Chang Y.J."/>
            <person name="Jeffries C.D."/>
            <person name="Brettin T."/>
            <person name="Han C."/>
            <person name="Detter J.C."/>
            <person name="Rohde M."/>
            <person name="Goker M."/>
            <person name="Woyke T."/>
            <person name="Bristow J."/>
            <person name="Eisen J.A."/>
            <person name="Markowitz V."/>
            <person name="Hugenholtz P."/>
            <person name="Klenk H.P."/>
            <person name="Kyrpides N.C."/>
        </authorList>
    </citation>
    <scope>NUCLEOTIDE SEQUENCE [LARGE SCALE GENOMIC DNA]</scope>
    <source>
        <strain evidence="2">ATCC 19995 / DSM 43183 / JCM 3096 / KCTC 9072 / NBRC 15933 / NCIMB 10081 / Henssen B9</strain>
    </source>
</reference>
<dbReference type="SFLD" id="SFLDG01129">
    <property type="entry name" value="C1.5:_HAD__Beta-PGM__Phosphata"/>
    <property type="match status" value="1"/>
</dbReference>
<protein>
    <submittedName>
        <fullName evidence="1">Haloacid dehalogenase domain protein hydrolase</fullName>
    </submittedName>
</protein>
<evidence type="ECO:0000313" key="1">
    <source>
        <dbReference type="EMBL" id="ACY96407.1"/>
    </source>
</evidence>
<organism evidence="1 2">
    <name type="scientific">Thermomonospora curvata (strain ATCC 19995 / DSM 43183 / JCM 3096 / KCTC 9072 / NBRC 15933 / NCIMB 10081 / Henssen B9)</name>
    <dbReference type="NCBI Taxonomy" id="471852"/>
    <lineage>
        <taxon>Bacteria</taxon>
        <taxon>Bacillati</taxon>
        <taxon>Actinomycetota</taxon>
        <taxon>Actinomycetes</taxon>
        <taxon>Streptosporangiales</taxon>
        <taxon>Thermomonosporaceae</taxon>
        <taxon>Thermomonospora</taxon>
    </lineage>
</organism>
<dbReference type="InterPro" id="IPR023214">
    <property type="entry name" value="HAD_sf"/>
</dbReference>
<dbReference type="AlphaFoldDB" id="D1A5P7"/>
<dbReference type="Gene3D" id="1.10.150.240">
    <property type="entry name" value="Putative phosphatase, domain 2"/>
    <property type="match status" value="1"/>
</dbReference>
<sequence>MTAPLTVGFDLDLTLADTREGIAATYRALAAETGVFIDVPTVIARLGPPLERELAHWFPPAQIPAAAARYRQLYGDIAVPVSTPMPGALQAVQAVREHSGRAIVVTAKSQRHAEATVAALGLPVDAVIGGLFGTEKGEALREHGAGVYVGDHLADVDAARAAGARSVAVATGPFDAAALRAHGADVVLEDLAAFPAWLAGTVPAAR</sequence>
<dbReference type="GO" id="GO:0008967">
    <property type="term" value="F:phosphoglycolate phosphatase activity"/>
    <property type="evidence" value="ECO:0007669"/>
    <property type="project" value="TreeGrafter"/>
</dbReference>
<name>D1A5P7_THECD</name>
<gene>
    <name evidence="1" type="ordered locus">Tcur_0817</name>
</gene>
<dbReference type="PANTHER" id="PTHR43434:SF1">
    <property type="entry name" value="PHOSPHOGLYCOLATE PHOSPHATASE"/>
    <property type="match status" value="1"/>
</dbReference>
<evidence type="ECO:0000313" key="2">
    <source>
        <dbReference type="Proteomes" id="UP000001918"/>
    </source>
</evidence>
<dbReference type="Pfam" id="PF12710">
    <property type="entry name" value="HAD"/>
    <property type="match status" value="1"/>
</dbReference>
<proteinExistence type="predicted"/>
<keyword evidence="1" id="KW-0378">Hydrolase</keyword>
<dbReference type="PANTHER" id="PTHR43434">
    <property type="entry name" value="PHOSPHOGLYCOLATE PHOSPHATASE"/>
    <property type="match status" value="1"/>
</dbReference>
<dbReference type="EMBL" id="CP001738">
    <property type="protein sequence ID" value="ACY96407.1"/>
    <property type="molecule type" value="Genomic_DNA"/>
</dbReference>
<accession>D1A5P7</accession>
<dbReference type="InterPro" id="IPR050155">
    <property type="entry name" value="HAD-like_hydrolase_sf"/>
</dbReference>